<sequence length="128" mass="14888">MSALFWKRVYKPASREDGYRILVDRLWPRGLKKERAALDNWSKLISPSTALRQAYHQGVLDYDSFAADYEQELEHNPYFEEFTTLIKDHLKNGNVTLVYSSKEPKLSHIPTLQAHIEKESGIKSVYSD</sequence>
<dbReference type="EMBL" id="FQYT01000042">
    <property type="protein sequence ID" value="SHJ73320.1"/>
    <property type="molecule type" value="Genomic_DNA"/>
</dbReference>
<evidence type="ECO:0000313" key="1">
    <source>
        <dbReference type="EMBL" id="SHJ73320.1"/>
    </source>
</evidence>
<accession>A0A1M6LQ75</accession>
<dbReference type="InterPro" id="IPR052552">
    <property type="entry name" value="YeaO-like"/>
</dbReference>
<keyword evidence="2" id="KW-1185">Reference proteome</keyword>
<dbReference type="Proteomes" id="UP000184342">
    <property type="component" value="Unassembled WGS sequence"/>
</dbReference>
<dbReference type="RefSeq" id="WP_073994663.1">
    <property type="nucleotide sequence ID" value="NZ_FQYT01000042.1"/>
</dbReference>
<dbReference type="PANTHER" id="PTHR36849">
    <property type="entry name" value="CYTOPLASMIC PROTEIN-RELATED"/>
    <property type="match status" value="1"/>
</dbReference>
<evidence type="ECO:0000313" key="2">
    <source>
        <dbReference type="Proteomes" id="UP000184342"/>
    </source>
</evidence>
<reference evidence="1 2" key="1">
    <citation type="submission" date="2016-11" db="EMBL/GenBank/DDBJ databases">
        <authorList>
            <person name="Jaros S."/>
            <person name="Januszkiewicz K."/>
            <person name="Wedrychowicz H."/>
        </authorList>
    </citation>
    <scope>NUCLEOTIDE SEQUENCE [LARGE SCALE GENOMIC DNA]</scope>
    <source>
        <strain evidence="1 2">DSM 15970</strain>
    </source>
</reference>
<organism evidence="1 2">
    <name type="scientific">Parasporobacterium paucivorans DSM 15970</name>
    <dbReference type="NCBI Taxonomy" id="1122934"/>
    <lineage>
        <taxon>Bacteria</taxon>
        <taxon>Bacillati</taxon>
        <taxon>Bacillota</taxon>
        <taxon>Clostridia</taxon>
        <taxon>Lachnospirales</taxon>
        <taxon>Lachnospiraceae</taxon>
        <taxon>Parasporobacterium</taxon>
    </lineage>
</organism>
<proteinExistence type="predicted"/>
<dbReference type="STRING" id="1122934.SAMN02745691_02436"/>
<dbReference type="AlphaFoldDB" id="A0A1M6LQ75"/>
<dbReference type="OrthoDB" id="9790745at2"/>
<protein>
    <submittedName>
        <fullName evidence="1">Uncharacterized conserved protein YeaO, DUF488 family</fullName>
    </submittedName>
</protein>
<dbReference type="Pfam" id="PF22752">
    <property type="entry name" value="DUF488-N3i"/>
    <property type="match status" value="1"/>
</dbReference>
<dbReference type="PANTHER" id="PTHR36849:SF1">
    <property type="entry name" value="CYTOPLASMIC PROTEIN"/>
    <property type="match status" value="1"/>
</dbReference>
<gene>
    <name evidence="1" type="ORF">SAMN02745691_02436</name>
</gene>
<name>A0A1M6LQ75_9FIRM</name>